<gene>
    <name evidence="2" type="ORF">MNBD_BACTEROID02-362</name>
</gene>
<organism evidence="2">
    <name type="scientific">hydrothermal vent metagenome</name>
    <dbReference type="NCBI Taxonomy" id="652676"/>
    <lineage>
        <taxon>unclassified sequences</taxon>
        <taxon>metagenomes</taxon>
        <taxon>ecological metagenomes</taxon>
    </lineage>
</organism>
<keyword evidence="2" id="KW-0413">Isomerase</keyword>
<feature type="domain" description="Methylmalonyl-CoA mutase alpha/beta chain catalytic" evidence="1">
    <location>
        <begin position="145"/>
        <end position="421"/>
    </location>
</feature>
<dbReference type="AlphaFoldDB" id="A0A3B0RCV6"/>
<proteinExistence type="predicted"/>
<accession>A0A3B0RCV6</accession>
<dbReference type="Pfam" id="PF01642">
    <property type="entry name" value="MM_CoA_mutase"/>
    <property type="match status" value="1"/>
</dbReference>
<evidence type="ECO:0000259" key="1">
    <source>
        <dbReference type="Pfam" id="PF01642"/>
    </source>
</evidence>
<dbReference type="EMBL" id="UOEB01000010">
    <property type="protein sequence ID" value="VAV82503.1"/>
    <property type="molecule type" value="Genomic_DNA"/>
</dbReference>
<dbReference type="InterPro" id="IPR016176">
    <property type="entry name" value="Cbl-dep_enz_cat"/>
</dbReference>
<reference evidence="2" key="1">
    <citation type="submission" date="2018-06" db="EMBL/GenBank/DDBJ databases">
        <authorList>
            <person name="Zhirakovskaya E."/>
        </authorList>
    </citation>
    <scope>NUCLEOTIDE SEQUENCE</scope>
</reference>
<dbReference type="GO" id="GO:0031419">
    <property type="term" value="F:cobalamin binding"/>
    <property type="evidence" value="ECO:0007669"/>
    <property type="project" value="InterPro"/>
</dbReference>
<sequence length="452" mass="51255">MSKSLFNEFEPVSAKAWKQKIQVDLKGANYNDTLIWNSIEGIDVKPFYHADDFNEFPNVSATKATTWEICQSVFVTTPKKANAKAIDATQRGAESIKFVIPNTDISVETLLQNIDFATTPIHFELNFLSEEFVKKLSTFSSNIYIHTDIIGNLAKTGNWFTSLQKDHSVFEDIIKNSSAINSSLSINISLYQNAGATIIQQLAYALAHANEYLNYFGNKIQNKITFNVSVGSNYFFEIAKLRALRLLWKTLASEYGVNADCHIIATPTKRNKTLYDYNTNMLRTTTECMSAILGGANTICNLPYDAIYHKDNEFGERIARNQLLILKHESYFNAVNNPADGSYYIEKLTQQFAEKGLLLFKNIESNGGFLKQLKDGTIQRKIKESAALEQKQINTGKIVLLGTNKHPNPNDKMVNKLELYPFVKTNPRKTLIEPIIEKRLSEKLEQERLKIE</sequence>
<evidence type="ECO:0000313" key="2">
    <source>
        <dbReference type="EMBL" id="VAV82503.1"/>
    </source>
</evidence>
<dbReference type="PANTHER" id="PTHR48101:SF1">
    <property type="entry name" value="METHYLMALONYL-COA MUTASE, LARGE SUBUNIT"/>
    <property type="match status" value="1"/>
</dbReference>
<dbReference type="CDD" id="cd03677">
    <property type="entry name" value="MM_CoA_mutase_beta"/>
    <property type="match status" value="1"/>
</dbReference>
<dbReference type="GO" id="GO:0004494">
    <property type="term" value="F:methylmalonyl-CoA mutase activity"/>
    <property type="evidence" value="ECO:0007669"/>
    <property type="project" value="UniProtKB-EC"/>
</dbReference>
<name>A0A3B0RCV6_9ZZZZ</name>
<dbReference type="EC" id="5.4.99.2" evidence="2"/>
<protein>
    <submittedName>
        <fullName evidence="2">Methylmalonyl-CoA mutase small subunit, MutA</fullName>
        <ecNumber evidence="2">5.4.99.2</ecNumber>
    </submittedName>
</protein>
<dbReference type="SUPFAM" id="SSF51703">
    <property type="entry name" value="Cobalamin (vitamin B12)-dependent enzymes"/>
    <property type="match status" value="1"/>
</dbReference>
<dbReference type="PANTHER" id="PTHR48101">
    <property type="entry name" value="METHYLMALONYL-COA MUTASE, MITOCHONDRIAL-RELATED"/>
    <property type="match status" value="1"/>
</dbReference>
<dbReference type="InterPro" id="IPR006099">
    <property type="entry name" value="MeMalonylCoA_mutase_a/b_cat"/>
</dbReference>
<dbReference type="Gene3D" id="3.20.20.240">
    <property type="entry name" value="Methylmalonyl-CoA mutase"/>
    <property type="match status" value="1"/>
</dbReference>